<reference evidence="1 2" key="1">
    <citation type="submission" date="2014-04" db="EMBL/GenBank/DDBJ databases">
        <title>Characterization and application of a salt tolerant electro-active bacterium.</title>
        <authorList>
            <person name="Yang L."/>
            <person name="Wei S."/>
            <person name="Tay Q.X.M."/>
        </authorList>
    </citation>
    <scope>NUCLEOTIDE SEQUENCE [LARGE SCALE GENOMIC DNA]</scope>
    <source>
        <strain evidence="1 2">LY1</strain>
    </source>
</reference>
<accession>A0A074KVK0</accession>
<dbReference type="Proteomes" id="UP000027821">
    <property type="component" value="Unassembled WGS sequence"/>
</dbReference>
<proteinExistence type="predicted"/>
<dbReference type="STRING" id="1048983.EL17_16110"/>
<sequence>MSKFIIKIAFYQNTDYPMIFIILSDEGVYDGQRDIYSNLMAGFVIPAGREIIHMKINKGKRPHIWDDLFASENIAIEIEYASIYDERWVVKGLFSEPVKIKGIDD</sequence>
<evidence type="ECO:0000313" key="1">
    <source>
        <dbReference type="EMBL" id="KEO72275.1"/>
    </source>
</evidence>
<dbReference type="AlphaFoldDB" id="A0A074KVK0"/>
<name>A0A074KVK0_9BACT</name>
<comment type="caution">
    <text evidence="1">The sequence shown here is derived from an EMBL/GenBank/DDBJ whole genome shotgun (WGS) entry which is preliminary data.</text>
</comment>
<dbReference type="EMBL" id="JMIH01000024">
    <property type="protein sequence ID" value="KEO72275.1"/>
    <property type="molecule type" value="Genomic_DNA"/>
</dbReference>
<dbReference type="OrthoDB" id="1492993at2"/>
<gene>
    <name evidence="1" type="ORF">EL17_16110</name>
</gene>
<protein>
    <submittedName>
        <fullName evidence="1">Uncharacterized protein</fullName>
    </submittedName>
</protein>
<keyword evidence="2" id="KW-1185">Reference proteome</keyword>
<evidence type="ECO:0000313" key="2">
    <source>
        <dbReference type="Proteomes" id="UP000027821"/>
    </source>
</evidence>
<organism evidence="1 2">
    <name type="scientific">Anditalea andensis</name>
    <dbReference type="NCBI Taxonomy" id="1048983"/>
    <lineage>
        <taxon>Bacteria</taxon>
        <taxon>Pseudomonadati</taxon>
        <taxon>Bacteroidota</taxon>
        <taxon>Cytophagia</taxon>
        <taxon>Cytophagales</taxon>
        <taxon>Cytophagaceae</taxon>
        <taxon>Anditalea</taxon>
    </lineage>
</organism>